<comment type="caution">
    <text evidence="2">The sequence shown here is derived from an EMBL/GenBank/DDBJ whole genome shotgun (WGS) entry which is preliminary data.</text>
</comment>
<feature type="non-terminal residue" evidence="2">
    <location>
        <position position="322"/>
    </location>
</feature>
<evidence type="ECO:0000313" key="3">
    <source>
        <dbReference type="Proteomes" id="UP001221757"/>
    </source>
</evidence>
<dbReference type="AlphaFoldDB" id="A0AAD7GAD9"/>
<evidence type="ECO:0000313" key="2">
    <source>
        <dbReference type="EMBL" id="KAJ7671070.1"/>
    </source>
</evidence>
<name>A0AAD7GAD9_MYCRO</name>
<dbReference type="EMBL" id="JARKIE010000176">
    <property type="protein sequence ID" value="KAJ7671070.1"/>
    <property type="molecule type" value="Genomic_DNA"/>
</dbReference>
<gene>
    <name evidence="2" type="ORF">B0H17DRAFT_948428</name>
</gene>
<feature type="region of interest" description="Disordered" evidence="1">
    <location>
        <begin position="42"/>
        <end position="75"/>
    </location>
</feature>
<organism evidence="2 3">
    <name type="scientific">Mycena rosella</name>
    <name type="common">Pink bonnet</name>
    <name type="synonym">Agaricus rosellus</name>
    <dbReference type="NCBI Taxonomy" id="1033263"/>
    <lineage>
        <taxon>Eukaryota</taxon>
        <taxon>Fungi</taxon>
        <taxon>Dikarya</taxon>
        <taxon>Basidiomycota</taxon>
        <taxon>Agaricomycotina</taxon>
        <taxon>Agaricomycetes</taxon>
        <taxon>Agaricomycetidae</taxon>
        <taxon>Agaricales</taxon>
        <taxon>Marasmiineae</taxon>
        <taxon>Mycenaceae</taxon>
        <taxon>Mycena</taxon>
    </lineage>
</organism>
<protein>
    <submittedName>
        <fullName evidence="2">Uncharacterized protein</fullName>
    </submittedName>
</protein>
<keyword evidence="3" id="KW-1185">Reference proteome</keyword>
<reference evidence="2" key="1">
    <citation type="submission" date="2023-03" db="EMBL/GenBank/DDBJ databases">
        <title>Massive genome expansion in bonnet fungi (Mycena s.s.) driven by repeated elements and novel gene families across ecological guilds.</title>
        <authorList>
            <consortium name="Lawrence Berkeley National Laboratory"/>
            <person name="Harder C.B."/>
            <person name="Miyauchi S."/>
            <person name="Viragh M."/>
            <person name="Kuo A."/>
            <person name="Thoen E."/>
            <person name="Andreopoulos B."/>
            <person name="Lu D."/>
            <person name="Skrede I."/>
            <person name="Drula E."/>
            <person name="Henrissat B."/>
            <person name="Morin E."/>
            <person name="Kohler A."/>
            <person name="Barry K."/>
            <person name="LaButti K."/>
            <person name="Morin E."/>
            <person name="Salamov A."/>
            <person name="Lipzen A."/>
            <person name="Mereny Z."/>
            <person name="Hegedus B."/>
            <person name="Baldrian P."/>
            <person name="Stursova M."/>
            <person name="Weitz H."/>
            <person name="Taylor A."/>
            <person name="Grigoriev I.V."/>
            <person name="Nagy L.G."/>
            <person name="Martin F."/>
            <person name="Kauserud H."/>
        </authorList>
    </citation>
    <scope>NUCLEOTIDE SEQUENCE</scope>
    <source>
        <strain evidence="2">CBHHK067</strain>
    </source>
</reference>
<sequence>QGELSHRLVKRFYARTNKRNYTTQIAAHERRQRLLRGINQRMKDAATAAKSSEEGEGQPDATNVSVAVPPAPMPNPVTDTLQPQNEELPCTPPRQHHHISESKRTCLNVYGFPALMAGDPAVQDFLPKLRSHLLSRLLGLLYDGDETQFSSQDLLDVTFVRDRLYTHQVMRINYTTYDLHRDEDSINPRTHSDVMMLSHEDEDDSNPHPYWYARVIGIFHADVRHVGSRSKSSRTQRMEFLWVRWFGRDLSHKAGWKAKRLPRLGFLDFTDCAAFGFLDPAEVIRGIHIIPSFHHGLETTLPKSIVRRPENQDDYVYYYVNL</sequence>
<dbReference type="Proteomes" id="UP001221757">
    <property type="component" value="Unassembled WGS sequence"/>
</dbReference>
<proteinExistence type="predicted"/>
<evidence type="ECO:0000256" key="1">
    <source>
        <dbReference type="SAM" id="MobiDB-lite"/>
    </source>
</evidence>
<accession>A0AAD7GAD9</accession>